<evidence type="ECO:0000313" key="2">
    <source>
        <dbReference type="Proteomes" id="UP000712600"/>
    </source>
</evidence>
<organism evidence="1 2">
    <name type="scientific">Brassica cretica</name>
    <name type="common">Mustard</name>
    <dbReference type="NCBI Taxonomy" id="69181"/>
    <lineage>
        <taxon>Eukaryota</taxon>
        <taxon>Viridiplantae</taxon>
        <taxon>Streptophyta</taxon>
        <taxon>Embryophyta</taxon>
        <taxon>Tracheophyta</taxon>
        <taxon>Spermatophyta</taxon>
        <taxon>Magnoliopsida</taxon>
        <taxon>eudicotyledons</taxon>
        <taxon>Gunneridae</taxon>
        <taxon>Pentapetalae</taxon>
        <taxon>rosids</taxon>
        <taxon>malvids</taxon>
        <taxon>Brassicales</taxon>
        <taxon>Brassicaceae</taxon>
        <taxon>Brassiceae</taxon>
        <taxon>Brassica</taxon>
    </lineage>
</organism>
<protein>
    <submittedName>
        <fullName evidence="1">Uncharacterized protein</fullName>
    </submittedName>
</protein>
<dbReference type="Proteomes" id="UP000712600">
    <property type="component" value="Unassembled WGS sequence"/>
</dbReference>
<evidence type="ECO:0000313" key="1">
    <source>
        <dbReference type="EMBL" id="KAF3507399.1"/>
    </source>
</evidence>
<dbReference type="EMBL" id="QGKX02001521">
    <property type="protein sequence ID" value="KAF3507399.1"/>
    <property type="molecule type" value="Genomic_DNA"/>
</dbReference>
<accession>A0A8S9NV25</accession>
<sequence>MARVVDFFGGDLGFGRVEMKKRPEPTSFPLAETLTVRSSHRLASLVDKINRRRGRGGRRRVVRFREWERGGDELTEFVLETQCTYPTKGTRNKQNQKPLSACGVLICTLSNYTETVIMLDVDLPHH</sequence>
<name>A0A8S9NV25_BRACR</name>
<proteinExistence type="predicted"/>
<comment type="caution">
    <text evidence="1">The sequence shown here is derived from an EMBL/GenBank/DDBJ whole genome shotgun (WGS) entry which is preliminary data.</text>
</comment>
<reference evidence="1" key="1">
    <citation type="submission" date="2019-12" db="EMBL/GenBank/DDBJ databases">
        <title>Genome sequencing and annotation of Brassica cretica.</title>
        <authorList>
            <person name="Studholme D.J."/>
            <person name="Sarris P."/>
        </authorList>
    </citation>
    <scope>NUCLEOTIDE SEQUENCE</scope>
    <source>
        <strain evidence="1">PFS-109/04</strain>
        <tissue evidence="1">Leaf</tissue>
    </source>
</reference>
<gene>
    <name evidence="1" type="ORF">F2Q69_00003075</name>
</gene>
<dbReference type="AlphaFoldDB" id="A0A8S9NV25"/>